<evidence type="ECO:0000313" key="3">
    <source>
        <dbReference type="Proteomes" id="UP001211872"/>
    </source>
</evidence>
<evidence type="ECO:0000256" key="1">
    <source>
        <dbReference type="SAM" id="SignalP"/>
    </source>
</evidence>
<feature type="signal peptide" evidence="1">
    <location>
        <begin position="1"/>
        <end position="19"/>
    </location>
</feature>
<evidence type="ECO:0000313" key="2">
    <source>
        <dbReference type="EMBL" id="WBO83394.1"/>
    </source>
</evidence>
<dbReference type="RefSeq" id="WP_270125789.1">
    <property type="nucleotide sequence ID" value="NZ_CP115396.1"/>
</dbReference>
<keyword evidence="1" id="KW-0732">Signal</keyword>
<feature type="chain" id="PRO_5045347364" evidence="1">
    <location>
        <begin position="20"/>
        <end position="118"/>
    </location>
</feature>
<reference evidence="2 3" key="1">
    <citation type="journal article" date="2011" name="Int. J. Syst. Evol. Microbiol.">
        <title>Hymenobacter yonginensis sp. nov., isolated from a mesotrophic artificial lake.</title>
        <authorList>
            <person name="Joung Y."/>
            <person name="Cho S.H."/>
            <person name="Kim H."/>
            <person name="Kim S.B."/>
            <person name="Joh K."/>
        </authorList>
    </citation>
    <scope>NUCLEOTIDE SEQUENCE [LARGE SCALE GENOMIC DNA]</scope>
    <source>
        <strain evidence="2 3">KCTC 22745</strain>
    </source>
</reference>
<protein>
    <submittedName>
        <fullName evidence="2">Uncharacterized protein</fullName>
    </submittedName>
</protein>
<proteinExistence type="predicted"/>
<dbReference type="Proteomes" id="UP001211872">
    <property type="component" value="Chromosome"/>
</dbReference>
<gene>
    <name evidence="2" type="ORF">O9Z63_13495</name>
</gene>
<organism evidence="2 3">
    <name type="scientific">Hymenobacter yonginensis</name>
    <dbReference type="NCBI Taxonomy" id="748197"/>
    <lineage>
        <taxon>Bacteria</taxon>
        <taxon>Pseudomonadati</taxon>
        <taxon>Bacteroidota</taxon>
        <taxon>Cytophagia</taxon>
        <taxon>Cytophagales</taxon>
        <taxon>Hymenobacteraceae</taxon>
        <taxon>Hymenobacter</taxon>
    </lineage>
</organism>
<name>A0ABY7PL08_9BACT</name>
<dbReference type="EMBL" id="CP115396">
    <property type="protein sequence ID" value="WBO83394.1"/>
    <property type="molecule type" value="Genomic_DNA"/>
</dbReference>
<sequence>MKKSILYLLALLAICSSLAFHPKPTSEEGYMLLMLHTGGRPTLVSISPTGEQHEYPLIKKTKGSHDYHAQIILKINELRQQGWTVVQMQTTESVVPDLQHPLLRPDKLNTLTFLLEKR</sequence>
<keyword evidence="3" id="KW-1185">Reference proteome</keyword>
<accession>A0ABY7PL08</accession>